<evidence type="ECO:0000256" key="6">
    <source>
        <dbReference type="ARBA" id="ARBA00022630"/>
    </source>
</evidence>
<keyword evidence="12" id="KW-1185">Reference proteome</keyword>
<dbReference type="AlphaFoldDB" id="A0A7E6END5"/>
<dbReference type="GO" id="GO:0032451">
    <property type="term" value="F:demethylase activity"/>
    <property type="evidence" value="ECO:0007669"/>
    <property type="project" value="TreeGrafter"/>
</dbReference>
<dbReference type="PANTHER" id="PTHR31457:SF2">
    <property type="entry name" value="CYANOCOBALAMIN REDUCTASE _ ALKYLCOBALAMIN DEALKYLASE"/>
    <property type="match status" value="1"/>
</dbReference>
<evidence type="ECO:0000313" key="12">
    <source>
        <dbReference type="Proteomes" id="UP000515154"/>
    </source>
</evidence>
<comment type="similarity">
    <text evidence="4">Belongs to the MMACHC family.</text>
</comment>
<comment type="subcellular location">
    <subcellularLocation>
        <location evidence="3">Cytoplasm</location>
    </subcellularLocation>
</comment>
<reference evidence="13" key="1">
    <citation type="submission" date="2025-08" db="UniProtKB">
        <authorList>
            <consortium name="RefSeq"/>
        </authorList>
    </citation>
    <scope>IDENTIFICATION</scope>
</reference>
<evidence type="ECO:0000256" key="10">
    <source>
        <dbReference type="ARBA" id="ARBA00023002"/>
    </source>
</evidence>
<evidence type="ECO:0000256" key="8">
    <source>
        <dbReference type="ARBA" id="ARBA00022827"/>
    </source>
</evidence>
<evidence type="ECO:0000256" key="7">
    <source>
        <dbReference type="ARBA" id="ARBA00022643"/>
    </source>
</evidence>
<dbReference type="RefSeq" id="XP_036356450.1">
    <property type="nucleotide sequence ID" value="XM_036500557.1"/>
</dbReference>
<sequence length="245" mass="28861">MAKEAEEIVRRVNEILGPFGFEAHPFKVKWYNELVGPNYQLEYHDDTFALITISTPQMFEKAFKPFIYNIYKKGDLAPIDHCVKYYTEEIKTVQDYPDTDLIYDFDQKAPRLYSILVQTAAHVAGAAYYYQKKDVINNPWGDKTIFGISIHPQYGGWFAIRAAIIFKNLKFADLKKKDPVDAIPDQETRIKLLNMLNEDWEYWKARDIIKVSERYTEEAINYFKTLPKDRYKLIEDMQANRKNNA</sequence>
<keyword evidence="7" id="KW-0288">FMN</keyword>
<dbReference type="CDD" id="cd12959">
    <property type="entry name" value="MMACHC-like"/>
    <property type="match status" value="1"/>
</dbReference>
<dbReference type="GO" id="GO:0009235">
    <property type="term" value="P:cobalamin metabolic process"/>
    <property type="evidence" value="ECO:0007669"/>
    <property type="project" value="TreeGrafter"/>
</dbReference>
<keyword evidence="5" id="KW-0963">Cytoplasm</keyword>
<dbReference type="InterPro" id="IPR032037">
    <property type="entry name" value="MMACHC"/>
</dbReference>
<accession>A0A7E6END5</accession>
<proteinExistence type="inferred from homology"/>
<evidence type="ECO:0000256" key="2">
    <source>
        <dbReference type="ARBA" id="ARBA00001974"/>
    </source>
</evidence>
<evidence type="ECO:0000256" key="1">
    <source>
        <dbReference type="ARBA" id="ARBA00001917"/>
    </source>
</evidence>
<dbReference type="Proteomes" id="UP000515154">
    <property type="component" value="Linkage group LG2"/>
</dbReference>
<evidence type="ECO:0000256" key="11">
    <source>
        <dbReference type="ARBA" id="ARBA00031313"/>
    </source>
</evidence>
<protein>
    <recommendedName>
        <fullName evidence="11">Cyanocobalamin reductase (cyanide-eliminating)</fullName>
    </recommendedName>
</protein>
<gene>
    <name evidence="13" type="primary">LOC115232349</name>
</gene>
<evidence type="ECO:0000256" key="5">
    <source>
        <dbReference type="ARBA" id="ARBA00022490"/>
    </source>
</evidence>
<evidence type="ECO:0000313" key="13">
    <source>
        <dbReference type="RefSeq" id="XP_036356450.1"/>
    </source>
</evidence>
<comment type="cofactor">
    <cofactor evidence="1">
        <name>FMN</name>
        <dbReference type="ChEBI" id="CHEBI:58210"/>
    </cofactor>
</comment>
<keyword evidence="6" id="KW-0285">Flavoprotein</keyword>
<dbReference type="PANTHER" id="PTHR31457">
    <property type="entry name" value="METHYLMALONIC ACIDURIA AND HOMOCYSTINURIA TYPE C PROTEIN"/>
    <property type="match status" value="1"/>
</dbReference>
<dbReference type="Pfam" id="PF16690">
    <property type="entry name" value="MMACHC"/>
    <property type="match status" value="1"/>
</dbReference>
<keyword evidence="10" id="KW-0560">Oxidoreductase</keyword>
<organism evidence="12 13">
    <name type="scientific">Octopus sinensis</name>
    <name type="common">East Asian common octopus</name>
    <dbReference type="NCBI Taxonomy" id="2607531"/>
    <lineage>
        <taxon>Eukaryota</taxon>
        <taxon>Metazoa</taxon>
        <taxon>Spiralia</taxon>
        <taxon>Lophotrochozoa</taxon>
        <taxon>Mollusca</taxon>
        <taxon>Cephalopoda</taxon>
        <taxon>Coleoidea</taxon>
        <taxon>Octopodiformes</taxon>
        <taxon>Octopoda</taxon>
        <taxon>Incirrata</taxon>
        <taxon>Octopodidae</taxon>
        <taxon>Octopus</taxon>
    </lineage>
</organism>
<name>A0A7E6END5_9MOLL</name>
<comment type="cofactor">
    <cofactor evidence="2">
        <name>FAD</name>
        <dbReference type="ChEBI" id="CHEBI:57692"/>
    </cofactor>
</comment>
<keyword evidence="9" id="KW-0521">NADP</keyword>
<keyword evidence="8" id="KW-0274">FAD</keyword>
<evidence type="ECO:0000256" key="9">
    <source>
        <dbReference type="ARBA" id="ARBA00022857"/>
    </source>
</evidence>
<evidence type="ECO:0000256" key="3">
    <source>
        <dbReference type="ARBA" id="ARBA00004496"/>
    </source>
</evidence>
<dbReference type="GO" id="GO:0005737">
    <property type="term" value="C:cytoplasm"/>
    <property type="evidence" value="ECO:0007669"/>
    <property type="project" value="UniProtKB-SubCell"/>
</dbReference>
<dbReference type="GO" id="GO:0033787">
    <property type="term" value="F:cyanocobalamin reductase (cyanide-eliminating) (NADP+) activity"/>
    <property type="evidence" value="ECO:0007669"/>
    <property type="project" value="TreeGrafter"/>
</dbReference>
<evidence type="ECO:0000256" key="4">
    <source>
        <dbReference type="ARBA" id="ARBA00007762"/>
    </source>
</evidence>
<dbReference type="GO" id="GO:0071949">
    <property type="term" value="F:FAD binding"/>
    <property type="evidence" value="ECO:0007669"/>
    <property type="project" value="TreeGrafter"/>
</dbReference>